<dbReference type="PANTHER" id="PTHR32487:SF0">
    <property type="entry name" value="3-OXO-DELTA(4,5)-STEROID 5-BETA-REDUCTASE"/>
    <property type="match status" value="1"/>
</dbReference>
<evidence type="ECO:0000259" key="1">
    <source>
        <dbReference type="Pfam" id="PF01370"/>
    </source>
</evidence>
<dbReference type="PANTHER" id="PTHR32487">
    <property type="entry name" value="3-OXO-DELTA(4,5)-STEROID 5-BETA-REDUCTASE"/>
    <property type="match status" value="1"/>
</dbReference>
<feature type="domain" description="NAD-dependent epimerase/dehydratase" evidence="1">
    <location>
        <begin position="6"/>
        <end position="181"/>
    </location>
</feature>
<name>A0A6J7KA82_9ZZZZ</name>
<organism evidence="2">
    <name type="scientific">freshwater metagenome</name>
    <dbReference type="NCBI Taxonomy" id="449393"/>
    <lineage>
        <taxon>unclassified sequences</taxon>
        <taxon>metagenomes</taxon>
        <taxon>ecological metagenomes</taxon>
    </lineage>
</organism>
<proteinExistence type="predicted"/>
<dbReference type="Gene3D" id="3.40.50.720">
    <property type="entry name" value="NAD(P)-binding Rossmann-like Domain"/>
    <property type="match status" value="1"/>
</dbReference>
<protein>
    <submittedName>
        <fullName evidence="2">Unannotated protein</fullName>
    </submittedName>
</protein>
<dbReference type="Pfam" id="PF01370">
    <property type="entry name" value="Epimerase"/>
    <property type="match status" value="1"/>
</dbReference>
<reference evidence="2" key="1">
    <citation type="submission" date="2020-05" db="EMBL/GenBank/DDBJ databases">
        <authorList>
            <person name="Chiriac C."/>
            <person name="Salcher M."/>
            <person name="Ghai R."/>
            <person name="Kavagutti S V."/>
        </authorList>
    </citation>
    <scope>NUCLEOTIDE SEQUENCE</scope>
</reference>
<evidence type="ECO:0000313" key="2">
    <source>
        <dbReference type="EMBL" id="CAB4952900.1"/>
    </source>
</evidence>
<dbReference type="AlphaFoldDB" id="A0A6J7KA82"/>
<dbReference type="SUPFAM" id="SSF51735">
    <property type="entry name" value="NAD(P)-binding Rossmann-fold domains"/>
    <property type="match status" value="1"/>
</dbReference>
<dbReference type="InterPro" id="IPR001509">
    <property type="entry name" value="Epimerase_deHydtase"/>
</dbReference>
<accession>A0A6J7KA82</accession>
<dbReference type="InterPro" id="IPR036291">
    <property type="entry name" value="NAD(P)-bd_dom_sf"/>
</dbReference>
<dbReference type="EMBL" id="CAFBNE010000050">
    <property type="protein sequence ID" value="CAB4952900.1"/>
    <property type="molecule type" value="Genomic_DNA"/>
</dbReference>
<gene>
    <name evidence="2" type="ORF">UFOPK3772_01666</name>
</gene>
<sequence>MSRPTVAVAGASGLIGAAVTEAFVEMGWHVYALSRRRPEVMESEHITHVPVDLMDSTSMAVAMSDLPEVTHVVYTAVFERADLVSGWSDSEQMHTNLAMLANVVSGLEQHGRLEHVTLMQGTKAYGVHLHAIPVPARERHPRDEHANFYWLQEDYLREFAARTGVAWTILRPVHVVGPAFGVAYSTPPVIGAFAAICRNTERPFGFPGGSHQTPKQVADVRLVARATTWAALDERAWGEHFNVTNGEVFTWRDIWPFLADCLDVPCQEIEPLSMADFLPAHWQDWADVTLKHRLRPHTIEEIVGKSHMYADYTFGYGQPGTPPPALVSTVKIKQAGFTETMDTEQTFRDAITALRKRNVLPTYGPQ</sequence>